<dbReference type="Gene3D" id="3.90.1150.10">
    <property type="entry name" value="Aspartate Aminotransferase, domain 1"/>
    <property type="match status" value="1"/>
</dbReference>
<evidence type="ECO:0000313" key="3">
    <source>
        <dbReference type="EMBL" id="EAR09088.1"/>
    </source>
</evidence>
<dbReference type="GO" id="GO:0008483">
    <property type="term" value="F:transaminase activity"/>
    <property type="evidence" value="ECO:0007669"/>
    <property type="project" value="UniProtKB-KW"/>
</dbReference>
<dbReference type="AlphaFoldDB" id="A4BFJ3"/>
<dbReference type="EMBL" id="AAOE01000013">
    <property type="protein sequence ID" value="EAR09088.1"/>
    <property type="molecule type" value="Genomic_DNA"/>
</dbReference>
<dbReference type="Gene3D" id="3.40.640.10">
    <property type="entry name" value="Type I PLP-dependent aspartate aminotransferase-like (Major domain)"/>
    <property type="match status" value="1"/>
</dbReference>
<keyword evidence="4" id="KW-1185">Reference proteome</keyword>
<evidence type="ECO:0000313" key="4">
    <source>
        <dbReference type="Proteomes" id="UP000005953"/>
    </source>
</evidence>
<dbReference type="InterPro" id="IPR015421">
    <property type="entry name" value="PyrdxlP-dep_Trfase_major"/>
</dbReference>
<keyword evidence="3" id="KW-0808">Transferase</keyword>
<dbReference type="PANTHER" id="PTHR43586:SF8">
    <property type="entry name" value="CYSTEINE DESULFURASE 1, CHLOROPLASTIC"/>
    <property type="match status" value="1"/>
</dbReference>
<dbReference type="InterPro" id="IPR000192">
    <property type="entry name" value="Aminotrans_V_dom"/>
</dbReference>
<feature type="domain" description="Aminotransferase class V" evidence="2">
    <location>
        <begin position="33"/>
        <end position="441"/>
    </location>
</feature>
<dbReference type="PANTHER" id="PTHR43586">
    <property type="entry name" value="CYSTEINE DESULFURASE"/>
    <property type="match status" value="1"/>
</dbReference>
<name>A4BFJ3_9GAMM</name>
<dbReference type="InterPro" id="IPR015424">
    <property type="entry name" value="PyrdxlP-dep_Trfase"/>
</dbReference>
<comment type="caution">
    <text evidence="3">The sequence shown here is derived from an EMBL/GenBank/DDBJ whole genome shotgun (WGS) entry which is preliminary data.</text>
</comment>
<organism evidence="3 4">
    <name type="scientific">Reinekea blandensis MED297</name>
    <dbReference type="NCBI Taxonomy" id="314283"/>
    <lineage>
        <taxon>Bacteria</taxon>
        <taxon>Pseudomonadati</taxon>
        <taxon>Pseudomonadota</taxon>
        <taxon>Gammaproteobacteria</taxon>
        <taxon>Oceanospirillales</taxon>
        <taxon>Saccharospirillaceae</taxon>
        <taxon>Reinekea</taxon>
    </lineage>
</organism>
<sequence>MTYARQPITEPATEAFWADVRRQVVTSEDDRLYADWTASGRLYRPIEDRLMAMAGGMMANTHTEDSVTGAQMTQWLETARQRIKQHVNAQASDVLLTSGSGMTGALAKFLRILGLWVHERHREAVLHELNDRPLVYITHREHHSNQTMWLESLAEVRIIPALPGDDIDLAWLAEDLAREQHRSLKFASVTAASNVTGILTPVKAIARLLHDVGGYCFVDYAAAAPYVDIDMHASADDWLDAIYFSPHKFLGGPGSEGVLVFNAELYDNRVPEQPGGGTVVWTNPWGEHRYVADIEARESGGTPGILQTLKTAMALQLKEEMGVERIRQREAELNAHFFRRLSSMAGITVLSDQHRHRLSVFSLVVEGMDYRTVVQTLSRQYGIETRGGCACAGTYGHYLLGIDYCTSHRITDQLDDDHQDNKPGWVRISLHPSMTRRDIDRIADALEAIVEANSAGADVGLPQASREDDALFAPLLTT</sequence>
<proteinExistence type="predicted"/>
<protein>
    <submittedName>
        <fullName evidence="3">Aminotransferase</fullName>
    </submittedName>
</protein>
<evidence type="ECO:0000259" key="2">
    <source>
        <dbReference type="Pfam" id="PF00266"/>
    </source>
</evidence>
<dbReference type="STRING" id="314283.MED297_17138"/>
<keyword evidence="1" id="KW-0663">Pyridoxal phosphate</keyword>
<dbReference type="Proteomes" id="UP000005953">
    <property type="component" value="Unassembled WGS sequence"/>
</dbReference>
<reference evidence="3 4" key="1">
    <citation type="submission" date="2006-02" db="EMBL/GenBank/DDBJ databases">
        <authorList>
            <person name="Pinhassi J."/>
            <person name="Pedros-Alio C."/>
            <person name="Ferriera S."/>
            <person name="Johnson J."/>
            <person name="Kravitz S."/>
            <person name="Halpern A."/>
            <person name="Remington K."/>
            <person name="Beeson K."/>
            <person name="Tran B."/>
            <person name="Rogers Y.-H."/>
            <person name="Friedman R."/>
            <person name="Venter J.C."/>
        </authorList>
    </citation>
    <scope>NUCLEOTIDE SEQUENCE [LARGE SCALE GENOMIC DNA]</scope>
    <source>
        <strain evidence="3 4">MED297</strain>
    </source>
</reference>
<dbReference type="Pfam" id="PF00266">
    <property type="entry name" value="Aminotran_5"/>
    <property type="match status" value="1"/>
</dbReference>
<accession>A4BFJ3</accession>
<dbReference type="RefSeq" id="WP_008043804.1">
    <property type="nucleotide sequence ID" value="NZ_CH724150.1"/>
</dbReference>
<dbReference type="OrthoDB" id="9804366at2"/>
<evidence type="ECO:0000256" key="1">
    <source>
        <dbReference type="ARBA" id="ARBA00022898"/>
    </source>
</evidence>
<gene>
    <name evidence="3" type="ORF">MED297_17138</name>
</gene>
<dbReference type="SUPFAM" id="SSF53383">
    <property type="entry name" value="PLP-dependent transferases"/>
    <property type="match status" value="1"/>
</dbReference>
<dbReference type="HOGENOM" id="CLU_003433_9_3_6"/>
<keyword evidence="3" id="KW-0032">Aminotransferase</keyword>
<dbReference type="InterPro" id="IPR015422">
    <property type="entry name" value="PyrdxlP-dep_Trfase_small"/>
</dbReference>